<keyword evidence="5" id="KW-0677">Repeat</keyword>
<dbReference type="InterPro" id="IPR003603">
    <property type="entry name" value="U2A'_phosphoprotein32A_C"/>
</dbReference>
<dbReference type="SMART" id="SM00446">
    <property type="entry name" value="LRRcap"/>
    <property type="match status" value="1"/>
</dbReference>
<comment type="subcellular location">
    <subcellularLocation>
        <location evidence="1">Cytoplasm</location>
    </subcellularLocation>
</comment>
<dbReference type="Proteomes" id="UP000694412">
    <property type="component" value="Chromosome 1"/>
</dbReference>
<evidence type="ECO:0000256" key="3">
    <source>
        <dbReference type="ARBA" id="ARBA00022490"/>
    </source>
</evidence>
<keyword evidence="4" id="KW-0433">Leucine-rich repeat</keyword>
<feature type="domain" description="U2A'/phosphoprotein 32 family A C-terminal" evidence="6">
    <location>
        <begin position="127"/>
        <end position="145"/>
    </location>
</feature>
<keyword evidence="8" id="KW-1185">Reference proteome</keyword>
<dbReference type="PROSITE" id="PS51450">
    <property type="entry name" value="LRR"/>
    <property type="match status" value="2"/>
</dbReference>
<reference evidence="7" key="1">
    <citation type="submission" date="2015-11" db="EMBL/GenBank/DDBJ databases">
        <authorList>
            <consortium name="International Coturnix japonica Genome Analysis Consortium"/>
            <person name="Warren W."/>
            <person name="Burt D.W."/>
            <person name="Antin P.B."/>
            <person name="Lanford R."/>
            <person name="Gros J."/>
            <person name="Wilson R.K."/>
        </authorList>
    </citation>
    <scope>NUCLEOTIDE SEQUENCE [LARGE SCALE GENOMIC DNA]</scope>
</reference>
<dbReference type="Pfam" id="PF14580">
    <property type="entry name" value="LRR_9"/>
    <property type="match status" value="1"/>
</dbReference>
<dbReference type="SUPFAM" id="SSF52075">
    <property type="entry name" value="Outer arm dynein light chain 1"/>
    <property type="match status" value="1"/>
</dbReference>
<accession>A0A8C2SYA0</accession>
<dbReference type="AlphaFoldDB" id="A0A8C2SYA0"/>
<dbReference type="Gene3D" id="3.80.10.10">
    <property type="entry name" value="Ribonuclease Inhibitor"/>
    <property type="match status" value="1"/>
</dbReference>
<evidence type="ECO:0000313" key="7">
    <source>
        <dbReference type="Ensembl" id="ENSCJPP00005005617.1"/>
    </source>
</evidence>
<dbReference type="InterPro" id="IPR032675">
    <property type="entry name" value="LRR_dom_sf"/>
</dbReference>
<evidence type="ECO:0000256" key="1">
    <source>
        <dbReference type="ARBA" id="ARBA00004496"/>
    </source>
</evidence>
<gene>
    <name evidence="7" type="primary">LRRC51</name>
</gene>
<dbReference type="Ensembl" id="ENSCJPT00005009073.1">
    <property type="protein sequence ID" value="ENSCJPP00005005617.1"/>
    <property type="gene ID" value="ENSCJPG00005005345.1"/>
</dbReference>
<evidence type="ECO:0000256" key="2">
    <source>
        <dbReference type="ARBA" id="ARBA00014223"/>
    </source>
</evidence>
<keyword evidence="3" id="KW-0963">Cytoplasm</keyword>
<name>A0A8C2SYA0_COTJA</name>
<protein>
    <recommendedName>
        <fullName evidence="2">Leucine-rich repeat-containing protein 51</fullName>
    </recommendedName>
</protein>
<evidence type="ECO:0000259" key="6">
    <source>
        <dbReference type="SMART" id="SM00446"/>
    </source>
</evidence>
<dbReference type="Ensembl" id="ENSCJPT00005009079.1">
    <property type="protein sequence ID" value="ENSCJPP00005005621.1"/>
    <property type="gene ID" value="ENSCJPG00005005345.1"/>
</dbReference>
<dbReference type="PANTHER" id="PTHR46545:SF1">
    <property type="entry name" value="LEUCINE-RICH REPEAT-CONTAINING PROTEIN 51"/>
    <property type="match status" value="1"/>
</dbReference>
<sequence>MPSHPLPPELVPPLDFSFQPLQSLQDLCPDAAPSPTVAVRFPYTGLRSLAGLHPTLQRLLLHPARLRWLDLACNRLSCIEPVLSTLLGLQSLNLHGNNIRDLSEVQKLRPLSELRRLTLNGNPMEEEPGYRRYVLAALPQLNSLDFSAVTEQERRDAAVWGRAQGRNRPHREQ</sequence>
<evidence type="ECO:0000256" key="4">
    <source>
        <dbReference type="ARBA" id="ARBA00022614"/>
    </source>
</evidence>
<dbReference type="GeneTree" id="ENSGT00510000047925"/>
<reference evidence="7" key="2">
    <citation type="submission" date="2025-05" db="UniProtKB">
        <authorList>
            <consortium name="Ensembl"/>
        </authorList>
    </citation>
    <scope>IDENTIFICATION</scope>
</reference>
<organism evidence="7 8">
    <name type="scientific">Coturnix japonica</name>
    <name type="common">Japanese quail</name>
    <name type="synonym">Coturnix coturnix japonica</name>
    <dbReference type="NCBI Taxonomy" id="93934"/>
    <lineage>
        <taxon>Eukaryota</taxon>
        <taxon>Metazoa</taxon>
        <taxon>Chordata</taxon>
        <taxon>Craniata</taxon>
        <taxon>Vertebrata</taxon>
        <taxon>Euteleostomi</taxon>
        <taxon>Archelosauria</taxon>
        <taxon>Archosauria</taxon>
        <taxon>Dinosauria</taxon>
        <taxon>Saurischia</taxon>
        <taxon>Theropoda</taxon>
        <taxon>Coelurosauria</taxon>
        <taxon>Aves</taxon>
        <taxon>Neognathae</taxon>
        <taxon>Galloanserae</taxon>
        <taxon>Galliformes</taxon>
        <taxon>Phasianidae</taxon>
        <taxon>Perdicinae</taxon>
        <taxon>Coturnix</taxon>
    </lineage>
</organism>
<dbReference type="OrthoDB" id="676979at2759"/>
<proteinExistence type="predicted"/>
<dbReference type="KEGG" id="cjo:107308550"/>
<evidence type="ECO:0000313" key="8">
    <source>
        <dbReference type="Proteomes" id="UP000694412"/>
    </source>
</evidence>
<dbReference type="InterPro" id="IPR001611">
    <property type="entry name" value="Leu-rich_rpt"/>
</dbReference>
<dbReference type="PANTHER" id="PTHR46545">
    <property type="entry name" value="LEUCINE-RICH REPEAT-CONTAINING PROTEIN 51"/>
    <property type="match status" value="1"/>
</dbReference>
<evidence type="ECO:0000256" key="5">
    <source>
        <dbReference type="ARBA" id="ARBA00022737"/>
    </source>
</evidence>
<dbReference type="GO" id="GO:0005737">
    <property type="term" value="C:cytoplasm"/>
    <property type="evidence" value="ECO:0007669"/>
    <property type="project" value="UniProtKB-SubCell"/>
</dbReference>